<protein>
    <recommendedName>
        <fullName evidence="6">Fucose-specific lectin</fullName>
    </recommendedName>
</protein>
<dbReference type="EMBL" id="CAJVRL010000097">
    <property type="protein sequence ID" value="CAG8960239.1"/>
    <property type="molecule type" value="Genomic_DNA"/>
</dbReference>
<dbReference type="InterPro" id="IPR012475">
    <property type="entry name" value="Fungal_lectin"/>
</dbReference>
<feature type="region of interest" description="Disordered" evidence="2">
    <location>
        <begin position="31"/>
        <end position="58"/>
    </location>
</feature>
<evidence type="ECO:0008006" key="6">
    <source>
        <dbReference type="Google" id="ProtNLM"/>
    </source>
</evidence>
<organism evidence="4 5">
    <name type="scientific">Hymenoscyphus fraxineus</name>
    <dbReference type="NCBI Taxonomy" id="746836"/>
    <lineage>
        <taxon>Eukaryota</taxon>
        <taxon>Fungi</taxon>
        <taxon>Dikarya</taxon>
        <taxon>Ascomycota</taxon>
        <taxon>Pezizomycotina</taxon>
        <taxon>Leotiomycetes</taxon>
        <taxon>Helotiales</taxon>
        <taxon>Helotiaceae</taxon>
        <taxon>Hymenoscyphus</taxon>
    </lineage>
</organism>
<dbReference type="Proteomes" id="UP000696280">
    <property type="component" value="Unassembled WGS sequence"/>
</dbReference>
<name>A0A9N9L6A0_9HELO</name>
<keyword evidence="3" id="KW-1133">Transmembrane helix</keyword>
<evidence type="ECO:0000256" key="2">
    <source>
        <dbReference type="SAM" id="MobiDB-lite"/>
    </source>
</evidence>
<dbReference type="OrthoDB" id="4696326at2759"/>
<keyword evidence="5" id="KW-1185">Reference proteome</keyword>
<proteinExistence type="inferred from homology"/>
<dbReference type="AlphaFoldDB" id="A0A9N9L6A0"/>
<reference evidence="4" key="1">
    <citation type="submission" date="2021-07" db="EMBL/GenBank/DDBJ databases">
        <authorList>
            <person name="Durling M."/>
        </authorList>
    </citation>
    <scope>NUCLEOTIDE SEQUENCE</scope>
</reference>
<comment type="similarity">
    <text evidence="1">Belongs to the fungal fucose-specific lectin family.</text>
</comment>
<comment type="caution">
    <text evidence="4">The sequence shown here is derived from an EMBL/GenBank/DDBJ whole genome shotgun (WGS) entry which is preliminary data.</text>
</comment>
<keyword evidence="3" id="KW-0472">Membrane</keyword>
<keyword evidence="3" id="KW-0812">Transmembrane</keyword>
<feature type="transmembrane region" description="Helical" evidence="3">
    <location>
        <begin position="95"/>
        <end position="117"/>
    </location>
</feature>
<dbReference type="Gene3D" id="2.120.10.70">
    <property type="entry name" value="Fucose-specific lectin"/>
    <property type="match status" value="1"/>
</dbReference>
<dbReference type="Pfam" id="PF07938">
    <property type="entry name" value="Fungal_lectin"/>
    <property type="match status" value="1"/>
</dbReference>
<evidence type="ECO:0000313" key="5">
    <source>
        <dbReference type="Proteomes" id="UP000696280"/>
    </source>
</evidence>
<evidence type="ECO:0000313" key="4">
    <source>
        <dbReference type="EMBL" id="CAG8960239.1"/>
    </source>
</evidence>
<sequence length="451" mass="49188">MTSNEKQFVSPISPAEVEAYYPDDKIVMVSHGPPPSFVTPSTAPSDTSSSMLPSTQGTHLSQKYYNETRSFEPPTYSQAPLPERPNQRPFYKRHMLWLIGILLLIIITAGIVIGILVGRWSGKKGGSGPANAEIFNNTKRSVASSGLFLNDKTWNMQTYWQDPNGDIRYQMSLDGKKFETPRNTSLMIRPKVGSPLSATAETDPTGVVYLSVFYLSETNKITMCVMACGAGASVCSTFTNTILPTGTPVAKYSGLAAVTVSKAQDWRVYYHDENNFLCQMEGKASGFTKGEIIGAQALNNSALGAVNVNTSTNNIVLYYIDQKSQILHTQQFTEGKWTLGSPLSTARVKSWNPLSGIGATYSSGQNQLHVYYTGLDSLIYEFTGSNASSTKTNYSTQPSPQREWSASDIVGGAVTAVGWDFNVRIFHQSQGVLIEGAQTNSTFSQLTVNLT</sequence>
<evidence type="ECO:0000256" key="3">
    <source>
        <dbReference type="SAM" id="Phobius"/>
    </source>
</evidence>
<dbReference type="SUPFAM" id="SSF89372">
    <property type="entry name" value="Fucose-specific lectin"/>
    <property type="match status" value="1"/>
</dbReference>
<evidence type="ECO:0000256" key="1">
    <source>
        <dbReference type="ARBA" id="ARBA00009042"/>
    </source>
</evidence>
<accession>A0A9N9L6A0</accession>
<gene>
    <name evidence="4" type="ORF">HYFRA_00012758</name>
</gene>
<feature type="compositionally biased region" description="Low complexity" evidence="2">
    <location>
        <begin position="39"/>
        <end position="50"/>
    </location>
</feature>